<dbReference type="InterPro" id="IPR037231">
    <property type="entry name" value="NAP-like_sf"/>
</dbReference>
<feature type="non-terminal residue" evidence="4">
    <location>
        <position position="387"/>
    </location>
</feature>
<sequence>MTNRSNIVIEGKCTTEGGQCSETFSDKKSKKFRPGFLGAAERRHFLHDMVKSFPQAIQNRITVLRNVQVEQIANESEFHKVINNLEVKYAAKYQKFYDQRLDIISGKFDPPKQDVKWKVAVDDENAKGDHNFNEALKEYNKLSNNTIGIPNFWLTIFRNVDVIAHLIEKYDEPLLRKLIDVRDKYYDANSFTIEFHFEKNDYFTNKVLTKKYTWNFKPDKKMPFQYEGPLVCKTEGCRINWKKDMNLTLKSAKKTSKDDANSNLFKNVPRPSFFHFFNPPVVPESEFMDDDIKETLTLDYDLGLFFRSRIIPRAVLYFTGDLVEFDPCSTDEDQSENDDSDDSDNMDDLNDSEDSEDSDDSNEGGAAGGASATAKSIPLMINECNPQ</sequence>
<dbReference type="Gene3D" id="1.20.5.1500">
    <property type="match status" value="1"/>
</dbReference>
<dbReference type="PANTHER" id="PTHR11875">
    <property type="entry name" value="TESTIS-SPECIFIC Y-ENCODED PROTEIN"/>
    <property type="match status" value="1"/>
</dbReference>
<comment type="similarity">
    <text evidence="1 2">Belongs to the nucleosome assembly protein (NAP) family.</text>
</comment>
<evidence type="ECO:0000256" key="3">
    <source>
        <dbReference type="SAM" id="MobiDB-lite"/>
    </source>
</evidence>
<feature type="region of interest" description="Disordered" evidence="3">
    <location>
        <begin position="327"/>
        <end position="387"/>
    </location>
</feature>
<proteinExistence type="evidence at transcript level"/>
<protein>
    <submittedName>
        <fullName evidence="4">Nucleosome assembly protein 1 paralog 8</fullName>
    </submittedName>
</protein>
<dbReference type="GO" id="GO:0006334">
    <property type="term" value="P:nucleosome assembly"/>
    <property type="evidence" value="ECO:0007669"/>
    <property type="project" value="InterPro"/>
</dbReference>
<dbReference type="InterPro" id="IPR002164">
    <property type="entry name" value="NAP_family"/>
</dbReference>
<dbReference type="Gene3D" id="3.30.1120.90">
    <property type="entry name" value="Nucleosome assembly protein"/>
    <property type="match status" value="1"/>
</dbReference>
<dbReference type="EMBL" id="KM821211">
    <property type="protein sequence ID" value="AJC52607.1"/>
    <property type="molecule type" value="mRNA"/>
</dbReference>
<name>A0A0B4U922_9DIOP</name>
<accession>A0A0B4U922</accession>
<organism evidence="4">
    <name type="scientific">Teleopsis thaii</name>
    <dbReference type="NCBI Taxonomy" id="346187"/>
    <lineage>
        <taxon>Eukaryota</taxon>
        <taxon>Metazoa</taxon>
        <taxon>Ecdysozoa</taxon>
        <taxon>Arthropoda</taxon>
        <taxon>Hexapoda</taxon>
        <taxon>Insecta</taxon>
        <taxon>Pterygota</taxon>
        <taxon>Neoptera</taxon>
        <taxon>Endopterygota</taxon>
        <taxon>Diptera</taxon>
        <taxon>Brachycera</taxon>
        <taxon>Muscomorpha</taxon>
        <taxon>Diopsoidea</taxon>
        <taxon>Diopsidae</taxon>
        <taxon>Teleopsis</taxon>
    </lineage>
</organism>
<dbReference type="SUPFAM" id="SSF143113">
    <property type="entry name" value="NAP-like"/>
    <property type="match status" value="1"/>
</dbReference>
<dbReference type="GO" id="GO:0005634">
    <property type="term" value="C:nucleus"/>
    <property type="evidence" value="ECO:0007669"/>
    <property type="project" value="InterPro"/>
</dbReference>
<reference evidence="4" key="1">
    <citation type="journal article" date="2015" name="Insect Mol. Biol.">
        <title>We can't all be supermodels: the value of comparative transcriptomics to the study of non-model insects.</title>
        <authorList>
            <person name="Oppenheim S.J."/>
            <person name="Baker R.H."/>
            <person name="Simon S."/>
            <person name="DeSalle R."/>
        </authorList>
    </citation>
    <scope>NUCLEOTIDE SEQUENCE</scope>
</reference>
<evidence type="ECO:0000313" key="4">
    <source>
        <dbReference type="EMBL" id="AJC52607.1"/>
    </source>
</evidence>
<dbReference type="AlphaFoldDB" id="A0A0B4U922"/>
<evidence type="ECO:0000256" key="1">
    <source>
        <dbReference type="ARBA" id="ARBA00009947"/>
    </source>
</evidence>
<feature type="compositionally biased region" description="Acidic residues" evidence="3">
    <location>
        <begin position="329"/>
        <end position="362"/>
    </location>
</feature>
<dbReference type="Pfam" id="PF00956">
    <property type="entry name" value="NAP"/>
    <property type="match status" value="1"/>
</dbReference>
<evidence type="ECO:0000256" key="2">
    <source>
        <dbReference type="RuleBase" id="RU003876"/>
    </source>
</evidence>